<dbReference type="KEGG" id="tuz:TUZN_0776"/>
<accession>F2L515</accession>
<protein>
    <submittedName>
        <fullName evidence="1">Uncharacterized protein</fullName>
    </submittedName>
</protein>
<dbReference type="HOGENOM" id="CLU_2613827_0_0_2"/>
<dbReference type="OrthoDB" id="383841at2157"/>
<dbReference type="Proteomes" id="UP000008138">
    <property type="component" value="Chromosome"/>
</dbReference>
<reference key="2">
    <citation type="submission" date="2011-03" db="EMBL/GenBank/DDBJ databases">
        <title>Complete genome sequence of the thermoacidophilic crenarchaeon Thermoproteus uzoniensis 768-20.</title>
        <authorList>
            <person name="Mardanov A.V."/>
            <person name="Gumerov V.M."/>
            <person name="Beletsky A.V."/>
            <person name="Prokofeva M.I."/>
            <person name="Bonch-Osmolovskaya E.A."/>
            <person name="Ravin N.V."/>
            <person name="Skryabin K.G."/>
        </authorList>
    </citation>
    <scope>NUCLEOTIDE SEQUENCE</scope>
    <source>
        <strain>768-20</strain>
    </source>
</reference>
<dbReference type="STRING" id="999630.TUZN_0776"/>
<keyword evidence="2" id="KW-1185">Reference proteome</keyword>
<dbReference type="GeneID" id="10360313"/>
<sequence>MSERTRGMLKSFGVAVTTYEENMLRLIEAAGSRDPAEVLAEALRLNAEISRRLAEMARYVEELEARLTEELLGKLRAR</sequence>
<organism evidence="1 2">
    <name type="scientific">Thermoproteus uzoniensis (strain 768-20)</name>
    <dbReference type="NCBI Taxonomy" id="999630"/>
    <lineage>
        <taxon>Archaea</taxon>
        <taxon>Thermoproteota</taxon>
        <taxon>Thermoprotei</taxon>
        <taxon>Thermoproteales</taxon>
        <taxon>Thermoproteaceae</taxon>
        <taxon>Thermoproteus</taxon>
    </lineage>
</organism>
<name>F2L515_THEU7</name>
<evidence type="ECO:0000313" key="2">
    <source>
        <dbReference type="Proteomes" id="UP000008138"/>
    </source>
</evidence>
<evidence type="ECO:0000313" key="1">
    <source>
        <dbReference type="EMBL" id="AEA12264.1"/>
    </source>
</evidence>
<dbReference type="EMBL" id="CP002590">
    <property type="protein sequence ID" value="AEA12264.1"/>
    <property type="molecule type" value="Genomic_DNA"/>
</dbReference>
<dbReference type="AlphaFoldDB" id="F2L515"/>
<reference evidence="1 2" key="1">
    <citation type="journal article" date="2011" name="J. Bacteriol.">
        <title>Complete genome sequence of the thermoacidophilic crenarchaeon Thermoproteus uzoniensis 768-20.</title>
        <authorList>
            <person name="Mardanov A.V."/>
            <person name="Gumerov V.M."/>
            <person name="Beletsky A.V."/>
            <person name="Prokofeva M.I."/>
            <person name="Bonch-Osmolovskaya E.A."/>
            <person name="Ravin N.V."/>
            <person name="Skryabin K.G."/>
        </authorList>
    </citation>
    <scope>NUCLEOTIDE SEQUENCE [LARGE SCALE GENOMIC DNA]</scope>
    <source>
        <strain evidence="1 2">768-20</strain>
    </source>
</reference>
<dbReference type="RefSeq" id="WP_013679600.1">
    <property type="nucleotide sequence ID" value="NC_015315.1"/>
</dbReference>
<proteinExistence type="predicted"/>
<gene>
    <name evidence="1" type="ordered locus">TUZN_0776</name>
</gene>